<evidence type="ECO:0000313" key="5">
    <source>
        <dbReference type="EMBL" id="KGO67561.1"/>
    </source>
</evidence>
<dbReference type="PANTHER" id="PTHR10788">
    <property type="entry name" value="TREHALOSE-6-PHOSPHATE SYNTHASE"/>
    <property type="match status" value="1"/>
</dbReference>
<protein>
    <submittedName>
        <fullName evidence="5">HAD-superfamily hydrolase, subfamily IIB</fullName>
    </submittedName>
</protein>
<dbReference type="HOGENOM" id="CLU_002351_2_2_1"/>
<dbReference type="FunFam" id="3.40.50.2000:FF:000099">
    <property type="entry name" value="Alpha,alpha-trehalose phosphate synthase subunit, putative"/>
    <property type="match status" value="1"/>
</dbReference>
<dbReference type="SUPFAM" id="SSF56784">
    <property type="entry name" value="HAD-like"/>
    <property type="match status" value="1"/>
</dbReference>
<proteinExistence type="inferred from homology"/>
<keyword evidence="3" id="KW-0597">Phosphoprotein</keyword>
<dbReference type="PANTHER" id="PTHR10788:SF15">
    <property type="entry name" value="TREHALOSE SYNTHASE COMPLEX REGULATORY SUBUNIT TPS3-RELATED"/>
    <property type="match status" value="1"/>
</dbReference>
<comment type="similarity">
    <text evidence="1">In the N-terminal section; belongs to the glycosyltransferase 20 family.</text>
</comment>
<feature type="region of interest" description="Disordered" evidence="4">
    <location>
        <begin position="31"/>
        <end position="52"/>
    </location>
</feature>
<dbReference type="InterPro" id="IPR036412">
    <property type="entry name" value="HAD-like_sf"/>
</dbReference>
<reference evidence="5 6" key="1">
    <citation type="journal article" date="2015" name="Mol. Plant Microbe Interact.">
        <title>Genome, transcriptome, and functional analyses of Penicillium expansum provide new insights into secondary metabolism and pathogenicity.</title>
        <authorList>
            <person name="Ballester A.R."/>
            <person name="Marcet-Houben M."/>
            <person name="Levin E."/>
            <person name="Sela N."/>
            <person name="Selma-Lazaro C."/>
            <person name="Carmona L."/>
            <person name="Wisniewski M."/>
            <person name="Droby S."/>
            <person name="Gonzalez-Candelas L."/>
            <person name="Gabaldon T."/>
        </authorList>
    </citation>
    <scope>NUCLEOTIDE SEQUENCE [LARGE SCALE GENOMIC DNA]</scope>
    <source>
        <strain evidence="5 6">PHI-1</strain>
    </source>
</reference>
<comment type="caution">
    <text evidence="5">The sequence shown here is derived from an EMBL/GenBank/DDBJ whole genome shotgun (WGS) entry which is preliminary data.</text>
</comment>
<dbReference type="Pfam" id="PF02358">
    <property type="entry name" value="Trehalose_PPase"/>
    <property type="match status" value="1"/>
</dbReference>
<organism evidence="5 6">
    <name type="scientific">Penicillium italicum</name>
    <name type="common">Blue mold</name>
    <dbReference type="NCBI Taxonomy" id="40296"/>
    <lineage>
        <taxon>Eukaryota</taxon>
        <taxon>Fungi</taxon>
        <taxon>Dikarya</taxon>
        <taxon>Ascomycota</taxon>
        <taxon>Pezizomycotina</taxon>
        <taxon>Eurotiomycetes</taxon>
        <taxon>Eurotiomycetidae</taxon>
        <taxon>Eurotiales</taxon>
        <taxon>Aspergillaceae</taxon>
        <taxon>Penicillium</taxon>
    </lineage>
</organism>
<dbReference type="PhylomeDB" id="A0A0A2KKZ5"/>
<feature type="compositionally biased region" description="Polar residues" evidence="4">
    <location>
        <begin position="91"/>
        <end position="117"/>
    </location>
</feature>
<evidence type="ECO:0000256" key="4">
    <source>
        <dbReference type="SAM" id="MobiDB-lite"/>
    </source>
</evidence>
<keyword evidence="5" id="KW-0378">Hydrolase</keyword>
<dbReference type="Proteomes" id="UP000030104">
    <property type="component" value="Unassembled WGS sequence"/>
</dbReference>
<dbReference type="InterPro" id="IPR023214">
    <property type="entry name" value="HAD_sf"/>
</dbReference>
<dbReference type="OrthoDB" id="755951at2759"/>
<dbReference type="Pfam" id="PF00982">
    <property type="entry name" value="Glyco_transf_20"/>
    <property type="match status" value="1"/>
</dbReference>
<dbReference type="CDD" id="cd03788">
    <property type="entry name" value="GT20_TPS"/>
    <property type="match status" value="1"/>
</dbReference>
<comment type="similarity">
    <text evidence="2">In the C-terminal section; belongs to the trehalose phosphatase family.</text>
</comment>
<dbReference type="GO" id="GO:0005946">
    <property type="term" value="C:alpha,alpha-trehalose-phosphate synthase complex (UDP-forming)"/>
    <property type="evidence" value="ECO:0007669"/>
    <property type="project" value="TreeGrafter"/>
</dbReference>
<dbReference type="Gene3D" id="3.30.70.1020">
    <property type="entry name" value="Trehalose-6-phosphate phosphatase related protein, domain 2"/>
    <property type="match status" value="1"/>
</dbReference>
<evidence type="ECO:0000256" key="2">
    <source>
        <dbReference type="ARBA" id="ARBA00006330"/>
    </source>
</evidence>
<evidence type="ECO:0000256" key="3">
    <source>
        <dbReference type="ARBA" id="ARBA00022553"/>
    </source>
</evidence>
<dbReference type="InterPro" id="IPR006379">
    <property type="entry name" value="HAD-SF_hydro_IIB"/>
</dbReference>
<feature type="region of interest" description="Disordered" evidence="4">
    <location>
        <begin position="82"/>
        <end position="117"/>
    </location>
</feature>
<dbReference type="GO" id="GO:0003825">
    <property type="term" value="F:alpha,alpha-trehalose-phosphate synthase (UDP-forming) activity"/>
    <property type="evidence" value="ECO:0007669"/>
    <property type="project" value="TreeGrafter"/>
</dbReference>
<dbReference type="STRING" id="40296.A0A0A2KKZ5"/>
<dbReference type="NCBIfam" id="TIGR01484">
    <property type="entry name" value="HAD-SF-IIB"/>
    <property type="match status" value="1"/>
</dbReference>
<dbReference type="SUPFAM" id="SSF53756">
    <property type="entry name" value="UDP-Glycosyltransferase/glycogen phosphorylase"/>
    <property type="match status" value="1"/>
</dbReference>
<dbReference type="GO" id="GO:0005992">
    <property type="term" value="P:trehalose biosynthetic process"/>
    <property type="evidence" value="ECO:0007669"/>
    <property type="project" value="InterPro"/>
</dbReference>
<dbReference type="EMBL" id="JQGA01001278">
    <property type="protein sequence ID" value="KGO67561.1"/>
    <property type="molecule type" value="Genomic_DNA"/>
</dbReference>
<evidence type="ECO:0000256" key="1">
    <source>
        <dbReference type="ARBA" id="ARBA00005409"/>
    </source>
</evidence>
<dbReference type="GO" id="GO:0005829">
    <property type="term" value="C:cytosol"/>
    <property type="evidence" value="ECO:0007669"/>
    <property type="project" value="TreeGrafter"/>
</dbReference>
<sequence>MTVYIASLFLPYTARFNDDSSKYFTAAAPVATSRPDTGRPPSSIGNNGFGSKTELQEHDLTSGATTDHERIFVPYLPKPEQARTGYPFPSGANTENQLPTESEPQPSAWQSSQNSAQVAIETPSTAQWYIIPARKGNDGLQNAIRSATEDSYLDDTMWVGTLGMPTDAHGYLNLAAITRKMKDEYGSLTVLVSDRDFDGHYTHFCKTILWPIFHYQVPDNPKSKAYEDHSWAYYVNLNQAFAERIAQNWKRGDSIWVQDYHLMLVPAMLRKILPDAQIGFFLHTAFPSSEVFRCLASRKELLEGILGSDLIGFQTDEYCCHFLRTCSRILFVEATNEGIYIEDRFVNIDIISARYQGKRLIVSRDKMDSVGGIRQKLLGYELFLNTYSEWVNRVVLIQVATSTIQQPELEASISDIIMRINSTHATLDHQPLVFLKQDPVFPQYLALITASDAMMITSLREGMNLTSHEFIYCQDGLYGNEGYGSLILSEFTGSASIFGDSALLVNPWDTRQCANAIDTALRRTKKERKQKWEQLHRSVLQSSAINWVKSFKVTMNRVCDEQSSRKRINLPLLSIDRLEEPYRQSCRRLIFIDYEDTLTPWASLSVISYTPPERAIKTLTELTEDPANTVYVMSPRMPEEMDRHFSHLGGVGLIAENGCFLREPHAVGWTKLVKQPIIGKWNDGVFHILTYFQERMDGSWIEERHCSLVFHYGSVEDRIMAERLAAECADQINDSCIDQGIHAIALGGALKIETVSTNKGLAADAVWRCWERTDKDGIIPRTGFLLIISGNSGDGCLFRWANQLESSKAIGYAMTVTLDTRSAEAKAMSAQGATGVVNCLHQLAVC</sequence>
<dbReference type="InterPro" id="IPR003337">
    <property type="entry name" value="Trehalose_PPase"/>
</dbReference>
<accession>A0A0A2KKZ5</accession>
<dbReference type="InterPro" id="IPR001830">
    <property type="entry name" value="Glyco_trans_20"/>
</dbReference>
<name>A0A0A2KKZ5_PENIT</name>
<gene>
    <name evidence="5" type="ORF">PITC_094300</name>
</gene>
<dbReference type="Gene3D" id="3.40.50.2000">
    <property type="entry name" value="Glycogen Phosphorylase B"/>
    <property type="match status" value="2"/>
</dbReference>
<keyword evidence="6" id="KW-1185">Reference proteome</keyword>
<dbReference type="GO" id="GO:0004805">
    <property type="term" value="F:trehalose-phosphatase activity"/>
    <property type="evidence" value="ECO:0007669"/>
    <property type="project" value="TreeGrafter"/>
</dbReference>
<dbReference type="AlphaFoldDB" id="A0A0A2KKZ5"/>
<dbReference type="Gene3D" id="3.40.50.1000">
    <property type="entry name" value="HAD superfamily/HAD-like"/>
    <property type="match status" value="1"/>
</dbReference>
<evidence type="ECO:0000313" key="6">
    <source>
        <dbReference type="Proteomes" id="UP000030104"/>
    </source>
</evidence>